<dbReference type="PROSITE" id="PS51762">
    <property type="entry name" value="GH16_2"/>
    <property type="match status" value="1"/>
</dbReference>
<keyword evidence="7 12" id="KW-1133">Transmembrane helix</keyword>
<proteinExistence type="inferred from homology"/>
<feature type="domain" description="GH16" evidence="13">
    <location>
        <begin position="167"/>
        <end position="571"/>
    </location>
</feature>
<name>A0A0L1IPQ5_ASPN3</name>
<evidence type="ECO:0000256" key="11">
    <source>
        <dbReference type="SAM" id="MobiDB-lite"/>
    </source>
</evidence>
<comment type="subcellular location">
    <subcellularLocation>
        <location evidence="2">Cell membrane</location>
        <topology evidence="2">Lipid-anchor</topology>
        <topology evidence="2">GPI-anchor</topology>
    </subcellularLocation>
    <subcellularLocation>
        <location evidence="1">Membrane</location>
        <topology evidence="1">Single-pass type II membrane protein</topology>
    </subcellularLocation>
</comment>
<evidence type="ECO:0000256" key="8">
    <source>
        <dbReference type="ARBA" id="ARBA00023136"/>
    </source>
</evidence>
<feature type="transmembrane region" description="Helical" evidence="12">
    <location>
        <begin position="190"/>
        <end position="213"/>
    </location>
</feature>
<evidence type="ECO:0000256" key="1">
    <source>
        <dbReference type="ARBA" id="ARBA00004606"/>
    </source>
</evidence>
<dbReference type="RefSeq" id="XP_015402410.1">
    <property type="nucleotide sequence ID" value="XM_015555472.1"/>
</dbReference>
<dbReference type="InterPro" id="IPR013320">
    <property type="entry name" value="ConA-like_dom_sf"/>
</dbReference>
<dbReference type="SUPFAM" id="SSF49899">
    <property type="entry name" value="Concanavalin A-like lectins/glucanases"/>
    <property type="match status" value="1"/>
</dbReference>
<dbReference type="PANTHER" id="PTHR31361:SF1">
    <property type="entry name" value="BETA-GLUCAN SYNTHESIS-ASSOCIATED PROTEIN KRE6-RELATED"/>
    <property type="match status" value="1"/>
</dbReference>
<keyword evidence="15" id="KW-1185">Reference proteome</keyword>
<keyword evidence="5 12" id="KW-0812">Transmembrane</keyword>
<feature type="compositionally biased region" description="Polar residues" evidence="11">
    <location>
        <begin position="1"/>
        <end position="11"/>
    </location>
</feature>
<dbReference type="GO" id="GO:0005886">
    <property type="term" value="C:plasma membrane"/>
    <property type="evidence" value="ECO:0007669"/>
    <property type="project" value="UniProtKB-SubCell"/>
</dbReference>
<dbReference type="Gene3D" id="2.60.120.200">
    <property type="match status" value="1"/>
</dbReference>
<dbReference type="AlphaFoldDB" id="A0A0L1IPQ5"/>
<dbReference type="GeneID" id="26812020"/>
<feature type="compositionally biased region" description="Low complexity" evidence="11">
    <location>
        <begin position="56"/>
        <end position="67"/>
    </location>
</feature>
<keyword evidence="9" id="KW-0325">Glycoprotein</keyword>
<feature type="region of interest" description="Disordered" evidence="11">
    <location>
        <begin position="1"/>
        <end position="139"/>
    </location>
</feature>
<evidence type="ECO:0000313" key="14">
    <source>
        <dbReference type="EMBL" id="KNG81487.1"/>
    </source>
</evidence>
<evidence type="ECO:0000256" key="5">
    <source>
        <dbReference type="ARBA" id="ARBA00022692"/>
    </source>
</evidence>
<keyword evidence="4" id="KW-1003">Cell membrane</keyword>
<keyword evidence="6" id="KW-0735">Signal-anchor</keyword>
<evidence type="ECO:0000256" key="7">
    <source>
        <dbReference type="ARBA" id="ARBA00022989"/>
    </source>
</evidence>
<keyword evidence="10" id="KW-0961">Cell wall biogenesis/degradation</keyword>
<reference evidence="14 15" key="1">
    <citation type="submission" date="2014-06" db="EMBL/GenBank/DDBJ databases">
        <title>The Genome of the Aflatoxigenic Filamentous Fungus Aspergillus nomius.</title>
        <authorList>
            <person name="Moore M.G."/>
            <person name="Shannon B.M."/>
            <person name="Brian M.M."/>
        </authorList>
    </citation>
    <scope>NUCLEOTIDE SEQUENCE [LARGE SCALE GENOMIC DNA]</scope>
    <source>
        <strain evidence="14 15">NRRL 13137</strain>
    </source>
</reference>
<sequence>MSDNPMGQSVRETPHIRLNSGQHDPFSDPDETYPPVPSHAGVGRALTPGMSNSASTGTFMTMQTGMGSPTPQDSTDFLLPPRPQRHREQYEGFQSPDLSAQSSRRTSWSSEGGSESRGYFYPRYEDLRSPSQGEGDAEDVNTQTVTEKFNIMPSEGLLLFPEDVEKDDYLHNPDPNDKERDCDIWNRRGIINGGGLVLLTLGLLMLFIGYPVFTAVKGMEKQSGSICKAGDTLCLDVGERSLLKNVRRGLIDPDTPESAMTKMSADGKEWKLVFSDEFNTPGRSFYDGDDAFLQAVDIWYGVTQDLEWYDPDAVTTRDGVLELRFDAFPNHEMKYRSGMVQSWNKLCFTGGRLEASISLPGNGEVSGFWPGFWAMGNLGARGMPPPRKECGRTATMMVVMLELPRTKALRMSRSAPEIDVIEASVAALNGDAATMVGSVSQSLQMAPFDVWYMPDYEYTAVYDHKITEINSYRGGPYQQAMSGLSNLNNDWYNGTQYQVYAFDYTPGARGNITCLGPNGNIGQRMIPMEPLSIIMNLGMAYSFAPVDENIKKFMPGYMRFDYLRIYQDPDNLSLTCDPPGYETTEYIAKHPKAYQNVNKTTWSDAGYEWPKNSFMHGC</sequence>
<dbReference type="GO" id="GO:0031505">
    <property type="term" value="P:fungal-type cell wall organization"/>
    <property type="evidence" value="ECO:0007669"/>
    <property type="project" value="TreeGrafter"/>
</dbReference>
<evidence type="ECO:0000256" key="3">
    <source>
        <dbReference type="ARBA" id="ARBA00010962"/>
    </source>
</evidence>
<keyword evidence="8 12" id="KW-0472">Membrane</keyword>
<evidence type="ECO:0000256" key="4">
    <source>
        <dbReference type="ARBA" id="ARBA00022475"/>
    </source>
</evidence>
<organism evidence="14 15">
    <name type="scientific">Aspergillus nomiae NRRL (strain ATCC 15546 / NRRL 13137 / CBS 260.88 / M93)</name>
    <dbReference type="NCBI Taxonomy" id="1509407"/>
    <lineage>
        <taxon>Eukaryota</taxon>
        <taxon>Fungi</taxon>
        <taxon>Dikarya</taxon>
        <taxon>Ascomycota</taxon>
        <taxon>Pezizomycotina</taxon>
        <taxon>Eurotiomycetes</taxon>
        <taxon>Eurotiomycetidae</taxon>
        <taxon>Eurotiales</taxon>
        <taxon>Aspergillaceae</taxon>
        <taxon>Aspergillus</taxon>
        <taxon>Aspergillus subgen. Circumdati</taxon>
    </lineage>
</organism>
<protein>
    <recommendedName>
        <fullName evidence="13">GH16 domain-containing protein</fullName>
    </recommendedName>
</protein>
<dbReference type="PANTHER" id="PTHR31361">
    <property type="entry name" value="BETA-GLUCAN SYNTHESIS-ASSOCIATED PROTEIN KRE6-RELATED"/>
    <property type="match status" value="1"/>
</dbReference>
<comment type="caution">
    <text evidence="14">The sequence shown here is derived from an EMBL/GenBank/DDBJ whole genome shotgun (WGS) entry which is preliminary data.</text>
</comment>
<evidence type="ECO:0000256" key="6">
    <source>
        <dbReference type="ARBA" id="ARBA00022968"/>
    </source>
</evidence>
<dbReference type="GO" id="GO:0006078">
    <property type="term" value="P:(1-&gt;6)-beta-D-glucan biosynthetic process"/>
    <property type="evidence" value="ECO:0007669"/>
    <property type="project" value="TreeGrafter"/>
</dbReference>
<comment type="similarity">
    <text evidence="3">Belongs to the SKN1/KRE6 family.</text>
</comment>
<dbReference type="GO" id="GO:0005789">
    <property type="term" value="C:endoplasmic reticulum membrane"/>
    <property type="evidence" value="ECO:0007669"/>
    <property type="project" value="TreeGrafter"/>
</dbReference>
<evidence type="ECO:0000256" key="12">
    <source>
        <dbReference type="SAM" id="Phobius"/>
    </source>
</evidence>
<feature type="compositionally biased region" description="Low complexity" evidence="11">
    <location>
        <begin position="102"/>
        <end position="118"/>
    </location>
</feature>
<accession>A0A0L1IPQ5</accession>
<dbReference type="OrthoDB" id="412647at2759"/>
<dbReference type="Proteomes" id="UP000037505">
    <property type="component" value="Unassembled WGS sequence"/>
</dbReference>
<evidence type="ECO:0000256" key="10">
    <source>
        <dbReference type="ARBA" id="ARBA00023316"/>
    </source>
</evidence>
<gene>
    <name evidence="14" type="ORF">ANOM_010216</name>
</gene>
<dbReference type="STRING" id="1509407.A0A0L1IPQ5"/>
<evidence type="ECO:0000256" key="2">
    <source>
        <dbReference type="ARBA" id="ARBA00004609"/>
    </source>
</evidence>
<dbReference type="Pfam" id="PF03935">
    <property type="entry name" value="SKN1_KRE6_Sbg1"/>
    <property type="match status" value="2"/>
</dbReference>
<evidence type="ECO:0000259" key="13">
    <source>
        <dbReference type="PROSITE" id="PS51762"/>
    </source>
</evidence>
<evidence type="ECO:0000313" key="15">
    <source>
        <dbReference type="Proteomes" id="UP000037505"/>
    </source>
</evidence>
<evidence type="ECO:0000256" key="9">
    <source>
        <dbReference type="ARBA" id="ARBA00023180"/>
    </source>
</evidence>
<dbReference type="EMBL" id="JNOM01000442">
    <property type="protein sequence ID" value="KNG81487.1"/>
    <property type="molecule type" value="Genomic_DNA"/>
</dbReference>
<dbReference type="InterPro" id="IPR005629">
    <property type="entry name" value="Skn1/Kre6/Sbg1"/>
</dbReference>
<dbReference type="GO" id="GO:0015926">
    <property type="term" value="F:glucosidase activity"/>
    <property type="evidence" value="ECO:0007669"/>
    <property type="project" value="TreeGrafter"/>
</dbReference>
<dbReference type="InterPro" id="IPR000757">
    <property type="entry name" value="Beta-glucanase-like"/>
</dbReference>